<dbReference type="PRINTS" id="PR00722">
    <property type="entry name" value="CHYMOTRYPSIN"/>
</dbReference>
<feature type="chain" id="PRO_5044948289" description="CLIP domain-containing serine protease" evidence="8">
    <location>
        <begin position="21"/>
        <end position="438"/>
    </location>
</feature>
<evidence type="ECO:0000256" key="8">
    <source>
        <dbReference type="RuleBase" id="RU366078"/>
    </source>
</evidence>
<feature type="signal peptide" evidence="8">
    <location>
        <begin position="1"/>
        <end position="20"/>
    </location>
</feature>
<dbReference type="RefSeq" id="XP_064074705.1">
    <property type="nucleotide sequence ID" value="XM_064218635.1"/>
</dbReference>
<feature type="domain" description="Clip" evidence="10">
    <location>
        <begin position="23"/>
        <end position="77"/>
    </location>
</feature>
<dbReference type="OMA" id="WQGQLCA"/>
<dbReference type="CDD" id="cd00190">
    <property type="entry name" value="Tryp_SPc"/>
    <property type="match status" value="1"/>
</dbReference>
<feature type="domain" description="Peptidase S1" evidence="9">
    <location>
        <begin position="176"/>
        <end position="437"/>
    </location>
</feature>
<evidence type="ECO:0000313" key="13">
    <source>
        <dbReference type="RefSeq" id="XP_064074705.1"/>
    </source>
</evidence>
<dbReference type="GO" id="GO:0005576">
    <property type="term" value="C:extracellular region"/>
    <property type="evidence" value="ECO:0007669"/>
    <property type="project" value="UniProtKB-SubCell"/>
</dbReference>
<dbReference type="InterPro" id="IPR043504">
    <property type="entry name" value="Peptidase_S1_PA_chymotrypsin"/>
</dbReference>
<dbReference type="InterPro" id="IPR009003">
    <property type="entry name" value="Peptidase_S1_PA"/>
</dbReference>
<dbReference type="Proteomes" id="UP001652626">
    <property type="component" value="Chromosome 23"/>
</dbReference>
<dbReference type="PROSITE" id="PS00135">
    <property type="entry name" value="TRYPSIN_SER"/>
    <property type="match status" value="1"/>
</dbReference>
<dbReference type="SUPFAM" id="SSF50494">
    <property type="entry name" value="Trypsin-like serine proteases"/>
    <property type="match status" value="1"/>
</dbReference>
<gene>
    <name evidence="12 13" type="primary">LOC113397777</name>
</gene>
<keyword evidence="11" id="KW-1185">Reference proteome</keyword>
<name>A0A8B8I6J8_VANTA</name>
<evidence type="ECO:0000256" key="3">
    <source>
        <dbReference type="ARBA" id="ARBA00022801"/>
    </source>
</evidence>
<organism evidence="11 12">
    <name type="scientific">Vanessa tameamea</name>
    <name type="common">Kamehameha butterfly</name>
    <dbReference type="NCBI Taxonomy" id="334116"/>
    <lineage>
        <taxon>Eukaryota</taxon>
        <taxon>Metazoa</taxon>
        <taxon>Ecdysozoa</taxon>
        <taxon>Arthropoda</taxon>
        <taxon>Hexapoda</taxon>
        <taxon>Insecta</taxon>
        <taxon>Pterygota</taxon>
        <taxon>Neoptera</taxon>
        <taxon>Endopterygota</taxon>
        <taxon>Lepidoptera</taxon>
        <taxon>Glossata</taxon>
        <taxon>Ditrysia</taxon>
        <taxon>Papilionoidea</taxon>
        <taxon>Nymphalidae</taxon>
        <taxon>Nymphalinae</taxon>
        <taxon>Vanessa</taxon>
    </lineage>
</organism>
<dbReference type="PANTHER" id="PTHR24256">
    <property type="entry name" value="TRYPTASE-RELATED"/>
    <property type="match status" value="1"/>
</dbReference>
<sequence length="438" mass="48084">MTPLSIVSFVVFLHVCRVQGQSQCTTPTGRNGKCIAVLECPSLMALIQKPDRTNEDLKLLRESHCGFNEQNFPKICCETVLEEVDSTCFTPDAKIGTCISLHSCPAMKNFLNPPLSTEKLTFIQNSRCEGPDKYSVCCGPEINIITSPQKNCMPSAAPPDPRTECCGLDSSTGNKIFGGNETAIDQYPWLTILEYRGIKDNKIKLLCGGALISSKYVLTAGHCVAGQVLRIGTPVNVRLGEYDTASYDKDCVEVEGGGQDCNEPVMIIPIEKVIPHKDYNPESALKRHDIALLRLTDAAPYTDFIRPICLPISDIMQTTSPHMLFVAGWGAISDMKSFSNVKLHVELPYKPLKECQPSYEVPGRKVKLWNGQICAGGVEGKDSCKGDSGGPLMFDTGRIYQVVGIVSFGPTPCGIESVPGVYTKVYEYLPWIRRQMKP</sequence>
<dbReference type="RefSeq" id="XP_026492017.2">
    <property type="nucleotide sequence ID" value="XM_026636232.2"/>
</dbReference>
<evidence type="ECO:0000256" key="7">
    <source>
        <dbReference type="RuleBase" id="RU363034"/>
    </source>
</evidence>
<dbReference type="Pfam" id="PF12032">
    <property type="entry name" value="CLIP"/>
    <property type="match status" value="2"/>
</dbReference>
<keyword evidence="1 7" id="KW-0645">Protease</keyword>
<keyword evidence="5" id="KW-1015">Disulfide bond</keyword>
<dbReference type="PROSITE" id="PS51888">
    <property type="entry name" value="CLIP"/>
    <property type="match status" value="2"/>
</dbReference>
<keyword evidence="8" id="KW-0964">Secreted</keyword>
<comment type="subcellular location">
    <subcellularLocation>
        <location evidence="8">Secreted</location>
    </subcellularLocation>
</comment>
<dbReference type="InterPro" id="IPR001314">
    <property type="entry name" value="Peptidase_S1A"/>
</dbReference>
<evidence type="ECO:0000256" key="4">
    <source>
        <dbReference type="ARBA" id="ARBA00022825"/>
    </source>
</evidence>
<dbReference type="GeneID" id="113397777"/>
<dbReference type="PROSITE" id="PS50240">
    <property type="entry name" value="TRYPSIN_DOM"/>
    <property type="match status" value="1"/>
</dbReference>
<evidence type="ECO:0000256" key="2">
    <source>
        <dbReference type="ARBA" id="ARBA00022729"/>
    </source>
</evidence>
<protein>
    <recommendedName>
        <fullName evidence="8">CLIP domain-containing serine protease</fullName>
        <ecNumber evidence="7">3.4.21.-</ecNumber>
    </recommendedName>
</protein>
<dbReference type="EC" id="3.4.21.-" evidence="7"/>
<dbReference type="InterPro" id="IPR038565">
    <property type="entry name" value="CLIP_sf"/>
</dbReference>
<dbReference type="PROSITE" id="PS00134">
    <property type="entry name" value="TRYPSIN_HIS"/>
    <property type="match status" value="1"/>
</dbReference>
<comment type="similarity">
    <text evidence="6 8">Belongs to the peptidase S1 family. CLIP subfamily.</text>
</comment>
<evidence type="ECO:0000256" key="6">
    <source>
        <dbReference type="ARBA" id="ARBA00024195"/>
    </source>
</evidence>
<evidence type="ECO:0000313" key="11">
    <source>
        <dbReference type="Proteomes" id="UP001652626"/>
    </source>
</evidence>
<dbReference type="InterPro" id="IPR033116">
    <property type="entry name" value="TRYPSIN_SER"/>
</dbReference>
<proteinExistence type="inferred from homology"/>
<comment type="domain">
    <text evidence="8">The clip domain consists of 35-55 residues which are 'knitted' together usually by 3 conserved disulfide bonds forming a clip-like compact structure.</text>
</comment>
<dbReference type="GO" id="GO:0006508">
    <property type="term" value="P:proteolysis"/>
    <property type="evidence" value="ECO:0007669"/>
    <property type="project" value="UniProtKB-KW"/>
</dbReference>
<dbReference type="GO" id="GO:0004252">
    <property type="term" value="F:serine-type endopeptidase activity"/>
    <property type="evidence" value="ECO:0007669"/>
    <property type="project" value="UniProtKB-UniRule"/>
</dbReference>
<evidence type="ECO:0000259" key="10">
    <source>
        <dbReference type="PROSITE" id="PS51888"/>
    </source>
</evidence>
<dbReference type="InterPro" id="IPR051487">
    <property type="entry name" value="Ser/Thr_Proteases_Immune/Dev"/>
</dbReference>
<dbReference type="Gene3D" id="2.40.10.10">
    <property type="entry name" value="Trypsin-like serine proteases"/>
    <property type="match status" value="2"/>
</dbReference>
<evidence type="ECO:0000256" key="1">
    <source>
        <dbReference type="ARBA" id="ARBA00022670"/>
    </source>
</evidence>
<dbReference type="InterPro" id="IPR018114">
    <property type="entry name" value="TRYPSIN_HIS"/>
</dbReference>
<dbReference type="Gene3D" id="3.30.1640.30">
    <property type="match status" value="2"/>
</dbReference>
<dbReference type="Pfam" id="PF00089">
    <property type="entry name" value="Trypsin"/>
    <property type="match status" value="1"/>
</dbReference>
<accession>A0A8B8I6J8</accession>
<keyword evidence="2 8" id="KW-0732">Signal</keyword>
<dbReference type="SMART" id="SM00020">
    <property type="entry name" value="Tryp_SPc"/>
    <property type="match status" value="1"/>
</dbReference>
<evidence type="ECO:0000256" key="5">
    <source>
        <dbReference type="ARBA" id="ARBA00023157"/>
    </source>
</evidence>
<keyword evidence="3 7" id="KW-0378">Hydrolase</keyword>
<dbReference type="AlphaFoldDB" id="A0A8B8I6J8"/>
<dbReference type="SMART" id="SM00680">
    <property type="entry name" value="CLIP"/>
    <property type="match status" value="2"/>
</dbReference>
<evidence type="ECO:0000313" key="12">
    <source>
        <dbReference type="RefSeq" id="XP_026492017.2"/>
    </source>
</evidence>
<evidence type="ECO:0000259" key="9">
    <source>
        <dbReference type="PROSITE" id="PS50240"/>
    </source>
</evidence>
<dbReference type="InterPro" id="IPR022700">
    <property type="entry name" value="CLIP"/>
</dbReference>
<feature type="domain" description="Clip" evidence="10">
    <location>
        <begin position="87"/>
        <end position="138"/>
    </location>
</feature>
<dbReference type="InterPro" id="IPR001254">
    <property type="entry name" value="Trypsin_dom"/>
</dbReference>
<keyword evidence="4 7" id="KW-0720">Serine protease</keyword>
<reference evidence="12 13" key="1">
    <citation type="submission" date="2025-05" db="UniProtKB">
        <authorList>
            <consortium name="RefSeq"/>
        </authorList>
    </citation>
    <scope>IDENTIFICATION</scope>
    <source>
        <tissue evidence="12 13">Whole body</tissue>
    </source>
</reference>